<feature type="domain" description="MBD" evidence="6">
    <location>
        <begin position="84"/>
        <end position="121"/>
    </location>
</feature>
<keyword evidence="5" id="KW-0539">Nucleus</keyword>
<dbReference type="Proteomes" id="UP000224567">
    <property type="component" value="Unassembled WGS sequence"/>
</dbReference>
<keyword evidence="8" id="KW-1185">Reference proteome</keyword>
<keyword evidence="2" id="KW-0805">Transcription regulation</keyword>
<evidence type="ECO:0000259" key="6">
    <source>
        <dbReference type="Pfam" id="PF01429"/>
    </source>
</evidence>
<dbReference type="OrthoDB" id="10072024at2759"/>
<keyword evidence="3" id="KW-0238">DNA-binding</keyword>
<reference evidence="8" key="2">
    <citation type="journal article" date="2017" name="J. Anim. Genet.">
        <title>Multiple reference genome sequences of hot pepper reveal the massive evolution of plant disease resistance genes by retroduplication.</title>
        <authorList>
            <person name="Kim S."/>
            <person name="Park J."/>
            <person name="Yeom S.-I."/>
            <person name="Kim Y.-M."/>
            <person name="Seo E."/>
            <person name="Kim K.-T."/>
            <person name="Kim M.-S."/>
            <person name="Lee J.M."/>
            <person name="Cheong K."/>
            <person name="Shin H.-S."/>
            <person name="Kim S.-B."/>
            <person name="Han K."/>
            <person name="Lee J."/>
            <person name="Park M."/>
            <person name="Lee H.-A."/>
            <person name="Lee H.-Y."/>
            <person name="Lee Y."/>
            <person name="Oh S."/>
            <person name="Lee J.H."/>
            <person name="Choi E."/>
            <person name="Choi E."/>
            <person name="Lee S.E."/>
            <person name="Jeon J."/>
            <person name="Kim H."/>
            <person name="Choi G."/>
            <person name="Song H."/>
            <person name="Lee J."/>
            <person name="Lee S.-C."/>
            <person name="Kwon J.-K."/>
            <person name="Lee H.-Y."/>
            <person name="Koo N."/>
            <person name="Hong Y."/>
            <person name="Kim R.W."/>
            <person name="Kang W.-H."/>
            <person name="Huh J.H."/>
            <person name="Kang B.-C."/>
            <person name="Yang T.-J."/>
            <person name="Lee Y.-H."/>
            <person name="Bennetzen J.L."/>
            <person name="Choi D."/>
        </authorList>
    </citation>
    <scope>NUCLEOTIDE SEQUENCE [LARGE SCALE GENOMIC DNA]</scope>
    <source>
        <strain evidence="8">cv. PBC81</strain>
    </source>
</reference>
<comment type="subcellular location">
    <subcellularLocation>
        <location evidence="1">Nucleus</location>
    </subcellularLocation>
</comment>
<dbReference type="InterPro" id="IPR001739">
    <property type="entry name" value="Methyl_CpG_DNA-bd"/>
</dbReference>
<evidence type="ECO:0000313" key="8">
    <source>
        <dbReference type="Proteomes" id="UP000224567"/>
    </source>
</evidence>
<evidence type="ECO:0000256" key="1">
    <source>
        <dbReference type="ARBA" id="ARBA00004123"/>
    </source>
</evidence>
<reference evidence="7 8" key="1">
    <citation type="journal article" date="2017" name="Genome Biol.">
        <title>New reference genome sequences of hot pepper reveal the massive evolution of plant disease-resistance genes by retroduplication.</title>
        <authorList>
            <person name="Kim S."/>
            <person name="Park J."/>
            <person name="Yeom S.I."/>
            <person name="Kim Y.M."/>
            <person name="Seo E."/>
            <person name="Kim K.T."/>
            <person name="Kim M.S."/>
            <person name="Lee J.M."/>
            <person name="Cheong K."/>
            <person name="Shin H.S."/>
            <person name="Kim S.B."/>
            <person name="Han K."/>
            <person name="Lee J."/>
            <person name="Park M."/>
            <person name="Lee H.A."/>
            <person name="Lee H.Y."/>
            <person name="Lee Y."/>
            <person name="Oh S."/>
            <person name="Lee J.H."/>
            <person name="Choi E."/>
            <person name="Choi E."/>
            <person name="Lee S.E."/>
            <person name="Jeon J."/>
            <person name="Kim H."/>
            <person name="Choi G."/>
            <person name="Song H."/>
            <person name="Lee J."/>
            <person name="Lee S.C."/>
            <person name="Kwon J.K."/>
            <person name="Lee H.Y."/>
            <person name="Koo N."/>
            <person name="Hong Y."/>
            <person name="Kim R.W."/>
            <person name="Kang W.H."/>
            <person name="Huh J.H."/>
            <person name="Kang B.C."/>
            <person name="Yang T.J."/>
            <person name="Lee Y.H."/>
            <person name="Bennetzen J.L."/>
            <person name="Choi D."/>
        </authorList>
    </citation>
    <scope>NUCLEOTIDE SEQUENCE [LARGE SCALE GENOMIC DNA]</scope>
    <source>
        <strain evidence="8">cv. PBC81</strain>
    </source>
</reference>
<proteinExistence type="predicted"/>
<organism evidence="7 8">
    <name type="scientific">Capsicum baccatum</name>
    <name type="common">Peruvian pepper</name>
    <dbReference type="NCBI Taxonomy" id="33114"/>
    <lineage>
        <taxon>Eukaryota</taxon>
        <taxon>Viridiplantae</taxon>
        <taxon>Streptophyta</taxon>
        <taxon>Embryophyta</taxon>
        <taxon>Tracheophyta</taxon>
        <taxon>Spermatophyta</taxon>
        <taxon>Magnoliopsida</taxon>
        <taxon>eudicotyledons</taxon>
        <taxon>Gunneridae</taxon>
        <taxon>Pentapetalae</taxon>
        <taxon>asterids</taxon>
        <taxon>lamiids</taxon>
        <taxon>Solanales</taxon>
        <taxon>Solanaceae</taxon>
        <taxon>Solanoideae</taxon>
        <taxon>Capsiceae</taxon>
        <taxon>Capsicum</taxon>
    </lineage>
</organism>
<dbReference type="GO" id="GO:0003677">
    <property type="term" value="F:DNA binding"/>
    <property type="evidence" value="ECO:0007669"/>
    <property type="project" value="UniProtKB-KW"/>
</dbReference>
<sequence length="198" mass="22213">MLSSMTSPTTAVTITPVTITGGDDSIPPDSLLQSETYITAEMNARFETAKPNKADFVVEKGKEVDLATPVLVESESKMEVQMMKSVAQTVTPVHKYYCEPVSGKKFRSMPEVLRFLKTGSKRKKSTGGNATILGHLLFMETWFLKAKDKNGMLSSRLCLKGMQIGMQHRDLIVVDDFLLWRRHRQKVLHLNSVHDVQV</sequence>
<evidence type="ECO:0000256" key="4">
    <source>
        <dbReference type="ARBA" id="ARBA00023163"/>
    </source>
</evidence>
<dbReference type="GO" id="GO:0005634">
    <property type="term" value="C:nucleus"/>
    <property type="evidence" value="ECO:0007669"/>
    <property type="project" value="UniProtKB-SubCell"/>
</dbReference>
<dbReference type="EMBL" id="MLFT02000011">
    <property type="protein sequence ID" value="PHT34963.1"/>
    <property type="molecule type" value="Genomic_DNA"/>
</dbReference>
<gene>
    <name evidence="7" type="ORF">CQW23_26763</name>
</gene>
<protein>
    <recommendedName>
        <fullName evidence="6">MBD domain-containing protein</fullName>
    </recommendedName>
</protein>
<evidence type="ECO:0000313" key="7">
    <source>
        <dbReference type="EMBL" id="PHT34963.1"/>
    </source>
</evidence>
<dbReference type="InterPro" id="IPR016177">
    <property type="entry name" value="DNA-bd_dom_sf"/>
</dbReference>
<dbReference type="Pfam" id="PF01429">
    <property type="entry name" value="MBD"/>
    <property type="match status" value="1"/>
</dbReference>
<evidence type="ECO:0000256" key="3">
    <source>
        <dbReference type="ARBA" id="ARBA00023125"/>
    </source>
</evidence>
<dbReference type="SUPFAM" id="SSF54171">
    <property type="entry name" value="DNA-binding domain"/>
    <property type="match status" value="1"/>
</dbReference>
<dbReference type="AlphaFoldDB" id="A0A2G2VPT0"/>
<evidence type="ECO:0000256" key="5">
    <source>
        <dbReference type="ARBA" id="ARBA00023242"/>
    </source>
</evidence>
<accession>A0A2G2VPT0</accession>
<dbReference type="Gene3D" id="3.30.890.10">
    <property type="entry name" value="Methyl-cpg-binding Protein 2, Chain A"/>
    <property type="match status" value="1"/>
</dbReference>
<name>A0A2G2VPT0_CAPBA</name>
<comment type="caution">
    <text evidence="7">The sequence shown here is derived from an EMBL/GenBank/DDBJ whole genome shotgun (WGS) entry which is preliminary data.</text>
</comment>
<keyword evidence="4" id="KW-0804">Transcription</keyword>
<evidence type="ECO:0000256" key="2">
    <source>
        <dbReference type="ARBA" id="ARBA00023015"/>
    </source>
</evidence>